<keyword evidence="2" id="KW-0645">Protease</keyword>
<reference evidence="7 8" key="1">
    <citation type="submission" date="2023-07" db="EMBL/GenBank/DDBJ databases">
        <authorList>
            <person name="Girao M."/>
            <person name="Carvalho M.F."/>
        </authorList>
    </citation>
    <scope>NUCLEOTIDE SEQUENCE [LARGE SCALE GENOMIC DNA]</scope>
    <source>
        <strain evidence="7 8">YIM65754</strain>
    </source>
</reference>
<dbReference type="InterPro" id="IPR031304">
    <property type="entry name" value="SLT_2"/>
</dbReference>
<name>A0ABU7LDG8_9NOCA</name>
<evidence type="ECO:0000256" key="5">
    <source>
        <dbReference type="SAM" id="MobiDB-lite"/>
    </source>
</evidence>
<dbReference type="Proteomes" id="UP001336020">
    <property type="component" value="Unassembled WGS sequence"/>
</dbReference>
<evidence type="ECO:0000256" key="3">
    <source>
        <dbReference type="ARBA" id="ARBA00022801"/>
    </source>
</evidence>
<sequence length="447" mass="45927">MSVDPSAVIVAVATAASALVQGADIPAEIQDQVTSAIESFEAGAPETDKQVEDFVASLPEQVQDQAKQVVADTTDSVAAAIEPHLPEEALEALHPPESGPESAIAPAAPQSRPNAFGVAPVPQAPMLGPQPTATIGGVTLPSIPAILPGTGLAPIGAIAVFAPWLRKAGEICDGITAPVLAALYSAENGFRFGATAPVSPVGAKGPGQFMPGTWREYGKDADGDGKVDILGIADPVMASGNLLCDNYKQIDDWKKRGLVQGDTLDLTIAAYNAGAGAVRRSGGMPSGSPDYENQTKPYVAKIRATEAAFSRLLSPFFGLGLGGASDVGNRVVDLAFKFLGLPYVWGGGNINGPSGGGFDCSGLTSYAVHAATGITLPRTSETQWHVGTEIPLEHARPGDLLFGNWQAGGPGHVAIYIGGGQMVHAPTTGDVVRVGTVFPDMKARRII</sequence>
<dbReference type="Gene3D" id="1.10.530.10">
    <property type="match status" value="1"/>
</dbReference>
<keyword evidence="8" id="KW-1185">Reference proteome</keyword>
<dbReference type="Pfam" id="PF00877">
    <property type="entry name" value="NLPC_P60"/>
    <property type="match status" value="1"/>
</dbReference>
<dbReference type="PROSITE" id="PS51935">
    <property type="entry name" value="NLPC_P60"/>
    <property type="match status" value="1"/>
</dbReference>
<keyword evidence="3" id="KW-0378">Hydrolase</keyword>
<dbReference type="RefSeq" id="WP_330134830.1">
    <property type="nucleotide sequence ID" value="NZ_JAUTXY010000009.1"/>
</dbReference>
<protein>
    <submittedName>
        <fullName evidence="7">NlpC/P60 family protein</fullName>
    </submittedName>
</protein>
<dbReference type="InterPro" id="IPR000064">
    <property type="entry name" value="NLP_P60_dom"/>
</dbReference>
<dbReference type="InterPro" id="IPR038765">
    <property type="entry name" value="Papain-like_cys_pep_sf"/>
</dbReference>
<evidence type="ECO:0000259" key="6">
    <source>
        <dbReference type="PROSITE" id="PS51935"/>
    </source>
</evidence>
<dbReference type="PANTHER" id="PTHR47359">
    <property type="entry name" value="PEPTIDOGLYCAN DL-ENDOPEPTIDASE CWLO"/>
    <property type="match status" value="1"/>
</dbReference>
<dbReference type="SUPFAM" id="SSF53955">
    <property type="entry name" value="Lysozyme-like"/>
    <property type="match status" value="1"/>
</dbReference>
<comment type="similarity">
    <text evidence="1">Belongs to the peptidase C40 family.</text>
</comment>
<evidence type="ECO:0000256" key="1">
    <source>
        <dbReference type="ARBA" id="ARBA00007074"/>
    </source>
</evidence>
<evidence type="ECO:0000256" key="2">
    <source>
        <dbReference type="ARBA" id="ARBA00022670"/>
    </source>
</evidence>
<dbReference type="Gene3D" id="3.90.1720.10">
    <property type="entry name" value="endopeptidase domain like (from Nostoc punctiforme)"/>
    <property type="match status" value="1"/>
</dbReference>
<comment type="caution">
    <text evidence="7">The sequence shown here is derived from an EMBL/GenBank/DDBJ whole genome shotgun (WGS) entry which is preliminary data.</text>
</comment>
<feature type="region of interest" description="Disordered" evidence="5">
    <location>
        <begin position="92"/>
        <end position="117"/>
    </location>
</feature>
<organism evidence="7 8">
    <name type="scientific">Rhodococcus artemisiae</name>
    <dbReference type="NCBI Taxonomy" id="714159"/>
    <lineage>
        <taxon>Bacteria</taxon>
        <taxon>Bacillati</taxon>
        <taxon>Actinomycetota</taxon>
        <taxon>Actinomycetes</taxon>
        <taxon>Mycobacteriales</taxon>
        <taxon>Nocardiaceae</taxon>
        <taxon>Rhodococcus</taxon>
    </lineage>
</organism>
<proteinExistence type="inferred from homology"/>
<dbReference type="PANTHER" id="PTHR47359:SF3">
    <property type="entry name" value="NLP_P60 DOMAIN-CONTAINING PROTEIN-RELATED"/>
    <property type="match status" value="1"/>
</dbReference>
<dbReference type="CDD" id="cd13399">
    <property type="entry name" value="Slt35-like"/>
    <property type="match status" value="1"/>
</dbReference>
<feature type="domain" description="NlpC/P60" evidence="6">
    <location>
        <begin position="325"/>
        <end position="447"/>
    </location>
</feature>
<dbReference type="Pfam" id="PF13406">
    <property type="entry name" value="SLT_2"/>
    <property type="match status" value="1"/>
</dbReference>
<accession>A0ABU7LDG8</accession>
<evidence type="ECO:0000313" key="8">
    <source>
        <dbReference type="Proteomes" id="UP001336020"/>
    </source>
</evidence>
<dbReference type="SUPFAM" id="SSF54001">
    <property type="entry name" value="Cysteine proteinases"/>
    <property type="match status" value="1"/>
</dbReference>
<evidence type="ECO:0000313" key="7">
    <source>
        <dbReference type="EMBL" id="MEE2059606.1"/>
    </source>
</evidence>
<dbReference type="InterPro" id="IPR051794">
    <property type="entry name" value="PG_Endopeptidase_C40"/>
</dbReference>
<evidence type="ECO:0000256" key="4">
    <source>
        <dbReference type="ARBA" id="ARBA00022807"/>
    </source>
</evidence>
<gene>
    <name evidence="7" type="ORF">Q7514_18980</name>
</gene>
<dbReference type="EMBL" id="JAUTXY010000009">
    <property type="protein sequence ID" value="MEE2059606.1"/>
    <property type="molecule type" value="Genomic_DNA"/>
</dbReference>
<keyword evidence="4" id="KW-0788">Thiol protease</keyword>
<dbReference type="InterPro" id="IPR023346">
    <property type="entry name" value="Lysozyme-like_dom_sf"/>
</dbReference>